<feature type="region of interest" description="Disordered" evidence="1">
    <location>
        <begin position="317"/>
        <end position="363"/>
    </location>
</feature>
<keyword evidence="2" id="KW-0812">Transmembrane</keyword>
<feature type="transmembrane region" description="Helical" evidence="2">
    <location>
        <begin position="232"/>
        <end position="259"/>
    </location>
</feature>
<feature type="transmembrane region" description="Helical" evidence="2">
    <location>
        <begin position="143"/>
        <end position="166"/>
    </location>
</feature>
<evidence type="ECO:0000313" key="4">
    <source>
        <dbReference type="Proteomes" id="UP000193411"/>
    </source>
</evidence>
<feature type="region of interest" description="Disordered" evidence="1">
    <location>
        <begin position="385"/>
        <end position="425"/>
    </location>
</feature>
<feature type="compositionally biased region" description="Polar residues" evidence="1">
    <location>
        <begin position="326"/>
        <end position="340"/>
    </location>
</feature>
<feature type="compositionally biased region" description="Acidic residues" evidence="1">
    <location>
        <begin position="536"/>
        <end position="545"/>
    </location>
</feature>
<feature type="region of interest" description="Disordered" evidence="1">
    <location>
        <begin position="536"/>
        <end position="557"/>
    </location>
</feature>
<evidence type="ECO:0000256" key="1">
    <source>
        <dbReference type="SAM" id="MobiDB-lite"/>
    </source>
</evidence>
<feature type="compositionally biased region" description="Low complexity" evidence="1">
    <location>
        <begin position="352"/>
        <end position="363"/>
    </location>
</feature>
<comment type="caution">
    <text evidence="3">The sequence shown here is derived from an EMBL/GenBank/DDBJ whole genome shotgun (WGS) entry which is preliminary data.</text>
</comment>
<accession>A0A1Y2HK20</accession>
<dbReference type="AlphaFoldDB" id="A0A1Y2HK20"/>
<name>A0A1Y2HK20_9FUNG</name>
<dbReference type="Proteomes" id="UP000193411">
    <property type="component" value="Unassembled WGS sequence"/>
</dbReference>
<gene>
    <name evidence="3" type="ORF">BCR44DRAFT_56061</name>
</gene>
<proteinExistence type="predicted"/>
<feature type="transmembrane region" description="Helical" evidence="2">
    <location>
        <begin position="190"/>
        <end position="211"/>
    </location>
</feature>
<dbReference type="OrthoDB" id="2141246at2759"/>
<keyword evidence="2" id="KW-1133">Transmembrane helix</keyword>
<keyword evidence="4" id="KW-1185">Reference proteome</keyword>
<feature type="transmembrane region" description="Helical" evidence="2">
    <location>
        <begin position="29"/>
        <end position="56"/>
    </location>
</feature>
<sequence>MALQISSWIDDDPNWGKALNVPEYTSNPIVVTVLSLFLITAIILFAVNLFAAYSQYKLILSLNPKTRPSLITHTRTRLNCLQVLGSFMNMLNQIYFLTMELGRWLPCEIMVTMGGFIYSSMIMSLASVMIHRSTTLLKGRHRTVVRAVMYSLILLAAGTIAASNALRQWNEGLRRQGVCSAKWNRKLNTIGKGCIVVLYTWFIFVFVRPLYKHSRSMNKLVSRRTDATSKRINAIVHMLFIKIILCVSALVAGTVLGTFQLFGRYFTVEFSIQNTAMVYASTLALERFGRRRDVEGNSTSGTASLMDSTTAATTNMTASATGGTSQHHNQATSGYQQTRSAAVRSNAPMNRPSGPTPTAATSPRTASFATALLPPQLLNSHAHPGAQIHQAKPMSPAPPESRPPLVRATSLPSAPPMPEKVPLTADSAKENKLAVVAETTTESQSRRDRKQTDSYLRRVCSGVWIGDENDSTVVENIPLPKLPLSNSTSLDTLSALAPHSPAAVDHVVVTMPVEPPKPDPMDQCEEEVVECWVEEVNREDENEGEETIRPRRARDTC</sequence>
<evidence type="ECO:0000313" key="3">
    <source>
        <dbReference type="EMBL" id="ORZ34958.1"/>
    </source>
</evidence>
<protein>
    <submittedName>
        <fullName evidence="3">Uncharacterized protein</fullName>
    </submittedName>
</protein>
<feature type="transmembrane region" description="Helical" evidence="2">
    <location>
        <begin position="77"/>
        <end position="97"/>
    </location>
</feature>
<keyword evidence="2" id="KW-0472">Membrane</keyword>
<reference evidence="3 4" key="1">
    <citation type="submission" date="2016-07" db="EMBL/GenBank/DDBJ databases">
        <title>Pervasive Adenine N6-methylation of Active Genes in Fungi.</title>
        <authorList>
            <consortium name="DOE Joint Genome Institute"/>
            <person name="Mondo S.J."/>
            <person name="Dannebaum R.O."/>
            <person name="Kuo R.C."/>
            <person name="Labutti K."/>
            <person name="Haridas S."/>
            <person name="Kuo A."/>
            <person name="Salamov A."/>
            <person name="Ahrendt S.R."/>
            <person name="Lipzen A."/>
            <person name="Sullivan W."/>
            <person name="Andreopoulos W.B."/>
            <person name="Clum A."/>
            <person name="Lindquist E."/>
            <person name="Daum C."/>
            <person name="Ramamoorthy G.K."/>
            <person name="Gryganskyi A."/>
            <person name="Culley D."/>
            <person name="Magnuson J.K."/>
            <person name="James T.Y."/>
            <person name="O'Malley M.A."/>
            <person name="Stajich J.E."/>
            <person name="Spatafora J.W."/>
            <person name="Visel A."/>
            <person name="Grigoriev I.V."/>
        </authorList>
    </citation>
    <scope>NUCLEOTIDE SEQUENCE [LARGE SCALE GENOMIC DNA]</scope>
    <source>
        <strain evidence="3 4">PL171</strain>
    </source>
</reference>
<organism evidence="3 4">
    <name type="scientific">Catenaria anguillulae PL171</name>
    <dbReference type="NCBI Taxonomy" id="765915"/>
    <lineage>
        <taxon>Eukaryota</taxon>
        <taxon>Fungi</taxon>
        <taxon>Fungi incertae sedis</taxon>
        <taxon>Blastocladiomycota</taxon>
        <taxon>Blastocladiomycetes</taxon>
        <taxon>Blastocladiales</taxon>
        <taxon>Catenariaceae</taxon>
        <taxon>Catenaria</taxon>
    </lineage>
</organism>
<feature type="transmembrane region" description="Helical" evidence="2">
    <location>
        <begin position="109"/>
        <end position="131"/>
    </location>
</feature>
<dbReference type="EMBL" id="MCFL01000025">
    <property type="protein sequence ID" value="ORZ34958.1"/>
    <property type="molecule type" value="Genomic_DNA"/>
</dbReference>
<evidence type="ECO:0000256" key="2">
    <source>
        <dbReference type="SAM" id="Phobius"/>
    </source>
</evidence>
<feature type="compositionally biased region" description="Basic and acidic residues" evidence="1">
    <location>
        <begin position="546"/>
        <end position="557"/>
    </location>
</feature>